<feature type="domain" description="Aminoacyl-transfer RNA synthetases class-II family profile" evidence="13">
    <location>
        <begin position="41"/>
        <end position="337"/>
    </location>
</feature>
<feature type="binding site" evidence="12">
    <location>
        <begin position="96"/>
        <end position="98"/>
    </location>
    <ligand>
        <name>L-histidine</name>
        <dbReference type="ChEBI" id="CHEBI:57595"/>
    </ligand>
</feature>
<dbReference type="Pfam" id="PF13393">
    <property type="entry name" value="tRNA-synt_His"/>
    <property type="match status" value="1"/>
</dbReference>
<dbReference type="GO" id="GO:0005524">
    <property type="term" value="F:ATP binding"/>
    <property type="evidence" value="ECO:0007669"/>
    <property type="project" value="UniProtKB-UniRule"/>
</dbReference>
<dbReference type="SUPFAM" id="SSF55681">
    <property type="entry name" value="Class II aaRS and biotin synthetases"/>
    <property type="match status" value="1"/>
</dbReference>
<reference evidence="14 15" key="1">
    <citation type="submission" date="2016-04" db="EMBL/GenBank/DDBJ databases">
        <authorList>
            <consortium name="Pathogen Informatics"/>
        </authorList>
    </citation>
    <scope>NUCLEOTIDE SEQUENCE [LARGE SCALE GENOMIC DNA]</scope>
    <source>
        <strain evidence="14 15">H044680328</strain>
    </source>
</reference>
<evidence type="ECO:0000256" key="12">
    <source>
        <dbReference type="PIRSR" id="PIRSR001549-1"/>
    </source>
</evidence>
<dbReference type="InterPro" id="IPR006195">
    <property type="entry name" value="aa-tRNA-synth_II"/>
</dbReference>
<dbReference type="GO" id="GO:0004821">
    <property type="term" value="F:histidine-tRNA ligase activity"/>
    <property type="evidence" value="ECO:0007669"/>
    <property type="project" value="UniProtKB-UniRule"/>
</dbReference>
<comment type="subcellular location">
    <subcellularLocation>
        <location evidence="1 11">Cytoplasm</location>
    </subcellularLocation>
</comment>
<dbReference type="HAMAP" id="MF_00127">
    <property type="entry name" value="His_tRNA_synth"/>
    <property type="match status" value="1"/>
</dbReference>
<evidence type="ECO:0000313" key="14">
    <source>
        <dbReference type="EMBL" id="SAI74099.1"/>
    </source>
</evidence>
<dbReference type="GO" id="GO:0006427">
    <property type="term" value="P:histidyl-tRNA aminoacylation"/>
    <property type="evidence" value="ECO:0007669"/>
    <property type="project" value="UniProtKB-UniRule"/>
</dbReference>
<evidence type="ECO:0000256" key="1">
    <source>
        <dbReference type="ARBA" id="ARBA00004496"/>
    </source>
</evidence>
<evidence type="ECO:0000256" key="6">
    <source>
        <dbReference type="ARBA" id="ARBA00022741"/>
    </source>
</evidence>
<dbReference type="FunFam" id="3.30.930.10:FF:000005">
    <property type="entry name" value="Histidine--tRNA ligase"/>
    <property type="match status" value="1"/>
</dbReference>
<dbReference type="STRING" id="123899.SAMEA3906487_04029"/>
<dbReference type="PATRIC" id="fig|123899.6.peg.4025"/>
<keyword evidence="15" id="KW-1185">Reference proteome</keyword>
<name>A0A157LML7_9BORD</name>
<dbReference type="InterPro" id="IPR045864">
    <property type="entry name" value="aa-tRNA-synth_II/BPL/LPL"/>
</dbReference>
<dbReference type="GO" id="GO:0005737">
    <property type="term" value="C:cytoplasm"/>
    <property type="evidence" value="ECO:0007669"/>
    <property type="project" value="UniProtKB-SubCell"/>
</dbReference>
<keyword evidence="9 11" id="KW-0030">Aminoacyl-tRNA synthetase</keyword>
<evidence type="ECO:0000256" key="7">
    <source>
        <dbReference type="ARBA" id="ARBA00022840"/>
    </source>
</evidence>
<dbReference type="Pfam" id="PF03129">
    <property type="entry name" value="HGTP_anticodon"/>
    <property type="match status" value="1"/>
</dbReference>
<dbReference type="eggNOG" id="COG0124">
    <property type="taxonomic scope" value="Bacteria"/>
</dbReference>
<feature type="binding site" evidence="12">
    <location>
        <position position="140"/>
    </location>
    <ligand>
        <name>L-histidine</name>
        <dbReference type="ChEBI" id="CHEBI:57595"/>
    </ligand>
</feature>
<dbReference type="KEGG" id="btrm:SAMEA390648704029"/>
<evidence type="ECO:0000313" key="15">
    <source>
        <dbReference type="Proteomes" id="UP000076825"/>
    </source>
</evidence>
<evidence type="ECO:0000256" key="10">
    <source>
        <dbReference type="ARBA" id="ARBA00047639"/>
    </source>
</evidence>
<accession>A0A157LML7</accession>
<keyword evidence="4 11" id="KW-0963">Cytoplasm</keyword>
<feature type="binding site" evidence="12">
    <location>
        <position position="271"/>
    </location>
    <ligand>
        <name>L-histidine</name>
        <dbReference type="ChEBI" id="CHEBI:57595"/>
    </ligand>
</feature>
<proteinExistence type="inferred from homology"/>
<dbReference type="NCBIfam" id="TIGR00442">
    <property type="entry name" value="hisS"/>
    <property type="match status" value="1"/>
</dbReference>
<feature type="binding site" evidence="12">
    <location>
        <position position="126"/>
    </location>
    <ligand>
        <name>L-histidine</name>
        <dbReference type="ChEBI" id="CHEBI:57595"/>
    </ligand>
</feature>
<dbReference type="PIRSF" id="PIRSF001549">
    <property type="entry name" value="His-tRNA_synth"/>
    <property type="match status" value="1"/>
</dbReference>
<dbReference type="InterPro" id="IPR004154">
    <property type="entry name" value="Anticodon-bd"/>
</dbReference>
<dbReference type="PROSITE" id="PS50862">
    <property type="entry name" value="AA_TRNA_LIGASE_II"/>
    <property type="match status" value="1"/>
</dbReference>
<keyword evidence="7 11" id="KW-0067">ATP-binding</keyword>
<dbReference type="CDD" id="cd00773">
    <property type="entry name" value="HisRS-like_core"/>
    <property type="match status" value="1"/>
</dbReference>
<dbReference type="InterPro" id="IPR033656">
    <property type="entry name" value="HisRS_anticodon"/>
</dbReference>
<dbReference type="Gene3D" id="3.40.50.800">
    <property type="entry name" value="Anticodon-binding domain"/>
    <property type="match status" value="1"/>
</dbReference>
<feature type="binding site" evidence="12">
    <location>
        <position position="144"/>
    </location>
    <ligand>
        <name>L-histidine</name>
        <dbReference type="ChEBI" id="CHEBI:57595"/>
    </ligand>
</feature>
<keyword evidence="6 11" id="KW-0547">Nucleotide-binding</keyword>
<keyword evidence="5 11" id="KW-0436">Ligase</keyword>
<dbReference type="AlphaFoldDB" id="A0A157LML7"/>
<dbReference type="InterPro" id="IPR036621">
    <property type="entry name" value="Anticodon-bd_dom_sf"/>
</dbReference>
<dbReference type="PANTHER" id="PTHR43707">
    <property type="entry name" value="HISTIDYL-TRNA SYNTHETASE"/>
    <property type="match status" value="1"/>
</dbReference>
<evidence type="ECO:0000256" key="11">
    <source>
        <dbReference type="HAMAP-Rule" id="MF_00127"/>
    </source>
</evidence>
<evidence type="ECO:0000256" key="5">
    <source>
        <dbReference type="ARBA" id="ARBA00022598"/>
    </source>
</evidence>
<dbReference type="Gene3D" id="3.30.930.10">
    <property type="entry name" value="Bira Bifunctional Protein, Domain 2"/>
    <property type="match status" value="1"/>
</dbReference>
<dbReference type="PANTHER" id="PTHR43707:SF1">
    <property type="entry name" value="HISTIDINE--TRNA LIGASE, MITOCHONDRIAL-RELATED"/>
    <property type="match status" value="1"/>
</dbReference>
<evidence type="ECO:0000256" key="9">
    <source>
        <dbReference type="ARBA" id="ARBA00023146"/>
    </source>
</evidence>
<dbReference type="SUPFAM" id="SSF52954">
    <property type="entry name" value="Class II aaRS ABD-related"/>
    <property type="match status" value="1"/>
</dbReference>
<protein>
    <recommendedName>
        <fullName evidence="11">Histidine--tRNA ligase</fullName>
        <ecNumber evidence="11">6.1.1.21</ecNumber>
    </recommendedName>
    <alternativeName>
        <fullName evidence="11">Histidyl-tRNA synthetase</fullName>
        <shortName evidence="11">HisRS</shortName>
    </alternativeName>
</protein>
<comment type="catalytic activity">
    <reaction evidence="10 11">
        <text>tRNA(His) + L-histidine + ATP = L-histidyl-tRNA(His) + AMP + diphosphate + H(+)</text>
        <dbReference type="Rhea" id="RHEA:17313"/>
        <dbReference type="Rhea" id="RHEA-COMP:9665"/>
        <dbReference type="Rhea" id="RHEA-COMP:9689"/>
        <dbReference type="ChEBI" id="CHEBI:15378"/>
        <dbReference type="ChEBI" id="CHEBI:30616"/>
        <dbReference type="ChEBI" id="CHEBI:33019"/>
        <dbReference type="ChEBI" id="CHEBI:57595"/>
        <dbReference type="ChEBI" id="CHEBI:78442"/>
        <dbReference type="ChEBI" id="CHEBI:78527"/>
        <dbReference type="ChEBI" id="CHEBI:456215"/>
        <dbReference type="EC" id="6.1.1.21"/>
    </reaction>
</comment>
<comment type="similarity">
    <text evidence="2 11">Belongs to the class-II aminoacyl-tRNA synthetase family.</text>
</comment>
<organism evidence="14 15">
    <name type="scientific">Bordetella trematum</name>
    <dbReference type="NCBI Taxonomy" id="123899"/>
    <lineage>
        <taxon>Bacteria</taxon>
        <taxon>Pseudomonadati</taxon>
        <taxon>Pseudomonadota</taxon>
        <taxon>Betaproteobacteria</taxon>
        <taxon>Burkholderiales</taxon>
        <taxon>Alcaligenaceae</taxon>
        <taxon>Bordetella</taxon>
    </lineage>
</organism>
<dbReference type="EMBL" id="LT546645">
    <property type="protein sequence ID" value="SAI74099.1"/>
    <property type="molecule type" value="Genomic_DNA"/>
</dbReference>
<evidence type="ECO:0000256" key="3">
    <source>
        <dbReference type="ARBA" id="ARBA00011738"/>
    </source>
</evidence>
<dbReference type="Proteomes" id="UP000076825">
    <property type="component" value="Chromosome 1"/>
</dbReference>
<dbReference type="InterPro" id="IPR015807">
    <property type="entry name" value="His-tRNA-ligase"/>
</dbReference>
<keyword evidence="8 11" id="KW-0648">Protein biosynthesis</keyword>
<feature type="binding site" evidence="12">
    <location>
        <begin position="275"/>
        <end position="276"/>
    </location>
    <ligand>
        <name>L-histidine</name>
        <dbReference type="ChEBI" id="CHEBI:57595"/>
    </ligand>
</feature>
<evidence type="ECO:0000256" key="4">
    <source>
        <dbReference type="ARBA" id="ARBA00022490"/>
    </source>
</evidence>
<comment type="subunit">
    <text evidence="3 11">Homodimer.</text>
</comment>
<dbReference type="CDD" id="cd00859">
    <property type="entry name" value="HisRS_anticodon"/>
    <property type="match status" value="1"/>
</dbReference>
<evidence type="ECO:0000259" key="13">
    <source>
        <dbReference type="PROSITE" id="PS50862"/>
    </source>
</evidence>
<evidence type="ECO:0000256" key="8">
    <source>
        <dbReference type="ARBA" id="ARBA00022917"/>
    </source>
</evidence>
<dbReference type="EC" id="6.1.1.21" evidence="11"/>
<evidence type="ECO:0000256" key="2">
    <source>
        <dbReference type="ARBA" id="ARBA00008226"/>
    </source>
</evidence>
<dbReference type="InterPro" id="IPR004516">
    <property type="entry name" value="HisRS/HisZ"/>
</dbReference>
<gene>
    <name evidence="11 14" type="primary">hisS</name>
    <name evidence="14" type="ORF">SAMEA3906487_04029</name>
</gene>
<sequence length="437" mass="48223">MRAAGSTTEMTQAFQKVSAIRGMNDVLPGAGAQWEQFEDIVRQWLHGYGYRNVRTPILEHTRLFTRGIGEVTDIVEKEMYTFTDALNGESLTMRPEMTAGVVRAAIEHNMLYDRPQRVYSIGPVFRHERPQRGRYRQFHQIDVEALGFSGPDIDAELIIMLARLWKTLGLSDVRLELNSLGQPAERAAHRAALIEYLEQHADILDEDGKRRLYTNPLRVLDTKNPALQDMANGAPRLFDFLGEASRAHFDGVCQRLDDAGISYSLNPRLVRGLDYYNLTVFEWVTDRLGAQGTVCGGGRYDGLIELLGGKTAPAVGFAIGMERLLDLWEQCATQAAPAECEVYIVHQGEAAQRLAAQVGERLRDVGLSVIVHAGAGSFKSQFKRADASGARVAVILGDDEVANQVASVKLLRAEPGAEGAQQTVALSELADVLKSKD</sequence>
<dbReference type="InterPro" id="IPR041715">
    <property type="entry name" value="HisRS-like_core"/>
</dbReference>